<accession>A0A7M7GUP2</accession>
<accession>A0A8B6YZR4</accession>
<dbReference type="Gene3D" id="3.40.50.1240">
    <property type="entry name" value="Phosphoglycerate mutase-like"/>
    <property type="match status" value="1"/>
</dbReference>
<dbReference type="AlphaFoldDB" id="A0A7M7GUP2"/>
<dbReference type="GeneID" id="100577516"/>
<dbReference type="InterPro" id="IPR029033">
    <property type="entry name" value="His_PPase_superfam"/>
</dbReference>
<dbReference type="KEGG" id="ame:100577516"/>
<evidence type="ECO:0000256" key="3">
    <source>
        <dbReference type="ARBA" id="ARBA00012646"/>
    </source>
</evidence>
<evidence type="ECO:0000256" key="1">
    <source>
        <dbReference type="ARBA" id="ARBA00000032"/>
    </source>
</evidence>
<keyword evidence="5" id="KW-0378">Hydrolase</keyword>
<comment type="catalytic activity">
    <reaction evidence="1">
        <text>a phosphate monoester + H2O = an alcohol + phosphate</text>
        <dbReference type="Rhea" id="RHEA:15017"/>
        <dbReference type="ChEBI" id="CHEBI:15377"/>
        <dbReference type="ChEBI" id="CHEBI:30879"/>
        <dbReference type="ChEBI" id="CHEBI:43474"/>
        <dbReference type="ChEBI" id="CHEBI:67140"/>
        <dbReference type="EC" id="3.1.3.2"/>
    </reaction>
</comment>
<evidence type="ECO:0000313" key="8">
    <source>
        <dbReference type="EnsemblMetazoa" id="XP_006563218"/>
    </source>
</evidence>
<evidence type="ECO:0000256" key="4">
    <source>
        <dbReference type="ARBA" id="ARBA00022729"/>
    </source>
</evidence>
<dbReference type="PANTHER" id="PTHR11567:SF211">
    <property type="entry name" value="PROSTATIC ACID PHOSPHATASE"/>
    <property type="match status" value="1"/>
</dbReference>
<evidence type="ECO:0000256" key="7">
    <source>
        <dbReference type="ARBA" id="ARBA00023180"/>
    </source>
</evidence>
<reference evidence="10" key="2">
    <citation type="submission" date="2025-04" db="UniProtKB">
        <authorList>
            <consortium name="RefSeq"/>
        </authorList>
    </citation>
    <scope>IDENTIFICATION</scope>
    <source>
        <strain evidence="10">DH4</strain>
        <tissue evidence="10">Whole body</tissue>
    </source>
</reference>
<sequence length="391" mass="46695">MSLNTYKANQCTLLIAAICYTRNRNFFQMTRKEFSIDLVQCLFRHGERTPRRTELPPNFTNFAMYEPWGLAQLTNEGKMTEFRIGSMLRERYNRFLGNHYYPSDVYAYSTDHDRTKTSLQLVLAGLFRPNPFQTWNQNLPWIPIPTHCMPSRVDHLFKPDSSPLYLKLLNEVRKEQKFIEKLKPYEYLFKYLNEKTGANMKTSHELYETYNQLVAQKASKLPLPEWYSDEIFIKLQDVVKIEYEIRSYTLLQKRLNGGTIIKRFIENIIINAARRNPRKIYLYSGHEVNIAAIVKALNFDEPQLPPYGCAMIFEKLRNKDGKHYVRFLYWDSEKLVTVNLPGQDDVCPFEKYLYIIKDLIPTEDESHHKWDYLTKQEIRRLFDEIYFDIKY</sequence>
<dbReference type="InterPro" id="IPR000560">
    <property type="entry name" value="His_Pase_clade-2"/>
</dbReference>
<keyword evidence="7" id="KW-0325">Glycoprotein</keyword>
<dbReference type="CDD" id="cd07061">
    <property type="entry name" value="HP_HAP_like"/>
    <property type="match status" value="1"/>
</dbReference>
<name>A0A7M7GUP2_APIME</name>
<evidence type="ECO:0000313" key="10">
    <source>
        <dbReference type="RefSeq" id="XP_006563218.1"/>
    </source>
</evidence>
<dbReference type="InterPro" id="IPR033379">
    <property type="entry name" value="Acid_Pase_AS"/>
</dbReference>
<keyword evidence="6" id="KW-1015">Disulfide bond</keyword>
<dbReference type="Pfam" id="PF00328">
    <property type="entry name" value="His_Phos_2"/>
    <property type="match status" value="1"/>
</dbReference>
<dbReference type="InterPro" id="IPR050645">
    <property type="entry name" value="Histidine_acid_phosphatase"/>
</dbReference>
<keyword evidence="4" id="KW-0732">Signal</keyword>
<dbReference type="PROSITE" id="PS00616">
    <property type="entry name" value="HIS_ACID_PHOSPHAT_1"/>
    <property type="match status" value="1"/>
</dbReference>
<protein>
    <recommendedName>
        <fullName evidence="3">acid phosphatase</fullName>
        <ecNumber evidence="3">3.1.3.2</ecNumber>
    </recommendedName>
</protein>
<keyword evidence="9" id="KW-1185">Reference proteome</keyword>
<dbReference type="EnsemblMetazoa" id="XM_006563155">
    <property type="protein sequence ID" value="XP_006563218"/>
    <property type="gene ID" value="LOC100577516"/>
</dbReference>
<dbReference type="Proteomes" id="UP000005203">
    <property type="component" value="Linkage group LG16"/>
</dbReference>
<gene>
    <name evidence="8" type="primary">100577516</name>
    <name evidence="10" type="synonym">LOC100577516</name>
</gene>
<dbReference type="OrthoDB" id="10257284at2759"/>
<evidence type="ECO:0000313" key="9">
    <source>
        <dbReference type="Proteomes" id="UP000005203"/>
    </source>
</evidence>
<organism evidence="8">
    <name type="scientific">Apis mellifera</name>
    <name type="common">Honeybee</name>
    <dbReference type="NCBI Taxonomy" id="7460"/>
    <lineage>
        <taxon>Eukaryota</taxon>
        <taxon>Metazoa</taxon>
        <taxon>Ecdysozoa</taxon>
        <taxon>Arthropoda</taxon>
        <taxon>Hexapoda</taxon>
        <taxon>Insecta</taxon>
        <taxon>Pterygota</taxon>
        <taxon>Neoptera</taxon>
        <taxon>Endopterygota</taxon>
        <taxon>Hymenoptera</taxon>
        <taxon>Apocrita</taxon>
        <taxon>Aculeata</taxon>
        <taxon>Apoidea</taxon>
        <taxon>Anthophila</taxon>
        <taxon>Apidae</taxon>
        <taxon>Apis</taxon>
    </lineage>
</organism>
<dbReference type="GO" id="GO:0003993">
    <property type="term" value="F:acid phosphatase activity"/>
    <property type="evidence" value="ECO:0007669"/>
    <property type="project" value="UniProtKB-EC"/>
</dbReference>
<evidence type="ECO:0000256" key="6">
    <source>
        <dbReference type="ARBA" id="ARBA00023157"/>
    </source>
</evidence>
<proteinExistence type="inferred from homology"/>
<reference evidence="8" key="1">
    <citation type="submission" date="2021-01" db="UniProtKB">
        <authorList>
            <consortium name="EnsemblMetazoa"/>
        </authorList>
    </citation>
    <scope>IDENTIFICATION</scope>
    <source>
        <strain evidence="8">DH4</strain>
    </source>
</reference>
<dbReference type="OMA" id="CDEICPI"/>
<dbReference type="PANTHER" id="PTHR11567">
    <property type="entry name" value="ACID PHOSPHATASE-RELATED"/>
    <property type="match status" value="1"/>
</dbReference>
<dbReference type="EC" id="3.1.3.2" evidence="3"/>
<evidence type="ECO:0000256" key="2">
    <source>
        <dbReference type="ARBA" id="ARBA00005375"/>
    </source>
</evidence>
<evidence type="ECO:0000256" key="5">
    <source>
        <dbReference type="ARBA" id="ARBA00022801"/>
    </source>
</evidence>
<comment type="similarity">
    <text evidence="2">Belongs to the histidine acid phosphatase family.</text>
</comment>
<dbReference type="SUPFAM" id="SSF53254">
    <property type="entry name" value="Phosphoglycerate mutase-like"/>
    <property type="match status" value="1"/>
</dbReference>
<dbReference type="RefSeq" id="XP_006563218.1">
    <property type="nucleotide sequence ID" value="XM_006563155.3"/>
</dbReference>